<evidence type="ECO:0000256" key="5">
    <source>
        <dbReference type="ARBA" id="ARBA00022801"/>
    </source>
</evidence>
<evidence type="ECO:0000256" key="1">
    <source>
        <dbReference type="ARBA" id="ARBA00008023"/>
    </source>
</evidence>
<dbReference type="NCBIfam" id="NF011396">
    <property type="entry name" value="PRK14821.1"/>
    <property type="match status" value="1"/>
</dbReference>
<evidence type="ECO:0000256" key="8">
    <source>
        <dbReference type="ARBA" id="ARBA00051875"/>
    </source>
</evidence>
<comment type="catalytic activity">
    <reaction evidence="8 10">
        <text>dITP + H2O = dIMP + diphosphate + H(+)</text>
        <dbReference type="Rhea" id="RHEA:28342"/>
        <dbReference type="ChEBI" id="CHEBI:15377"/>
        <dbReference type="ChEBI" id="CHEBI:15378"/>
        <dbReference type="ChEBI" id="CHEBI:33019"/>
        <dbReference type="ChEBI" id="CHEBI:61194"/>
        <dbReference type="ChEBI" id="CHEBI:61382"/>
        <dbReference type="EC" id="3.6.1.66"/>
    </reaction>
</comment>
<feature type="binding site" evidence="10">
    <location>
        <position position="163"/>
    </location>
    <ligand>
        <name>substrate</name>
    </ligand>
</feature>
<evidence type="ECO:0000256" key="6">
    <source>
        <dbReference type="ARBA" id="ARBA00022842"/>
    </source>
</evidence>
<feature type="binding site" evidence="10">
    <location>
        <position position="66"/>
    </location>
    <ligand>
        <name>Mg(2+)</name>
        <dbReference type="ChEBI" id="CHEBI:18420"/>
    </ligand>
</feature>
<dbReference type="GO" id="GO:0000166">
    <property type="term" value="F:nucleotide binding"/>
    <property type="evidence" value="ECO:0007669"/>
    <property type="project" value="UniProtKB-KW"/>
</dbReference>
<feature type="binding site" evidence="10">
    <location>
        <begin position="8"/>
        <end position="13"/>
    </location>
    <ligand>
        <name>substrate</name>
    </ligand>
</feature>
<keyword evidence="7 10" id="KW-0546">Nucleotide metabolism</keyword>
<dbReference type="NCBIfam" id="TIGR00042">
    <property type="entry name" value="RdgB/HAM1 family non-canonical purine NTP pyrophosphatase"/>
    <property type="match status" value="1"/>
</dbReference>
<comment type="similarity">
    <text evidence="1 10 11">Belongs to the HAM1 NTPase family.</text>
</comment>
<dbReference type="Proteomes" id="UP000284763">
    <property type="component" value="Unassembled WGS sequence"/>
</dbReference>
<comment type="subunit">
    <text evidence="2 10">Homodimer.</text>
</comment>
<evidence type="ECO:0000313" key="12">
    <source>
        <dbReference type="EMBL" id="RQD83206.1"/>
    </source>
</evidence>
<reference evidence="12 13" key="1">
    <citation type="submission" date="2018-08" db="EMBL/GenBank/DDBJ databases">
        <title>The metabolism and importance of syntrophic acetate oxidation coupled to methane or sulfide production in haloalkaline environments.</title>
        <authorList>
            <person name="Timmers P.H.A."/>
            <person name="Vavourakis C.D."/>
            <person name="Sorokin D.Y."/>
            <person name="Sinninghe Damste J.S."/>
            <person name="Muyzer G."/>
            <person name="Stams A.J.M."/>
            <person name="Plugge C.M."/>
        </authorList>
    </citation>
    <scope>NUCLEOTIDE SEQUENCE [LARGE SCALE GENOMIC DNA]</scope>
    <source>
        <strain evidence="12">MSAO_Arc3</strain>
    </source>
</reference>
<evidence type="ECO:0000313" key="13">
    <source>
        <dbReference type="Proteomes" id="UP000284763"/>
    </source>
</evidence>
<dbReference type="Gene3D" id="3.90.950.10">
    <property type="match status" value="1"/>
</dbReference>
<dbReference type="GO" id="GO:0046872">
    <property type="term" value="F:metal ion binding"/>
    <property type="evidence" value="ECO:0007669"/>
    <property type="project" value="UniProtKB-KW"/>
</dbReference>
<accession>A0A424YV85</accession>
<evidence type="ECO:0000256" key="11">
    <source>
        <dbReference type="RuleBase" id="RU003781"/>
    </source>
</evidence>
<dbReference type="PANTHER" id="PTHR11067">
    <property type="entry name" value="INOSINE TRIPHOSPHATE PYROPHOSPHATASE/HAM1 PROTEIN"/>
    <property type="match status" value="1"/>
</dbReference>
<feature type="binding site" evidence="10">
    <location>
        <begin position="142"/>
        <end position="145"/>
    </location>
    <ligand>
        <name>substrate</name>
    </ligand>
</feature>
<dbReference type="InterPro" id="IPR020922">
    <property type="entry name" value="dITP/XTP_pyrophosphatase"/>
</dbReference>
<keyword evidence="5 10" id="KW-0378">Hydrolase</keyword>
<comment type="catalytic activity">
    <reaction evidence="10">
        <text>ITP + H2O = IMP + diphosphate + H(+)</text>
        <dbReference type="Rhea" id="RHEA:29399"/>
        <dbReference type="ChEBI" id="CHEBI:15377"/>
        <dbReference type="ChEBI" id="CHEBI:15378"/>
        <dbReference type="ChEBI" id="CHEBI:33019"/>
        <dbReference type="ChEBI" id="CHEBI:58053"/>
        <dbReference type="ChEBI" id="CHEBI:61402"/>
        <dbReference type="EC" id="3.6.1.66"/>
    </reaction>
</comment>
<dbReference type="EMBL" id="QZAB01000406">
    <property type="protein sequence ID" value="RQD83206.1"/>
    <property type="molecule type" value="Genomic_DNA"/>
</dbReference>
<keyword evidence="3 10" id="KW-0479">Metal-binding</keyword>
<dbReference type="GO" id="GO:0017111">
    <property type="term" value="F:ribonucleoside triphosphate phosphatase activity"/>
    <property type="evidence" value="ECO:0007669"/>
    <property type="project" value="InterPro"/>
</dbReference>
<dbReference type="GO" id="GO:0036222">
    <property type="term" value="F:XTP diphosphatase activity"/>
    <property type="evidence" value="ECO:0007669"/>
    <property type="project" value="UniProtKB-UniRule"/>
</dbReference>
<feature type="active site" description="Proton acceptor" evidence="10">
    <location>
        <position position="66"/>
    </location>
</feature>
<evidence type="ECO:0000256" key="9">
    <source>
        <dbReference type="ARBA" id="ARBA00052017"/>
    </source>
</evidence>
<dbReference type="SUPFAM" id="SSF52972">
    <property type="entry name" value="ITPase-like"/>
    <property type="match status" value="1"/>
</dbReference>
<comment type="cofactor">
    <cofactor evidence="10">
        <name>Mg(2+)</name>
        <dbReference type="ChEBI" id="CHEBI:18420"/>
    </cofactor>
    <text evidence="10">Binds 1 Mg(2+) ion per subunit.</text>
</comment>
<evidence type="ECO:0000256" key="10">
    <source>
        <dbReference type="HAMAP-Rule" id="MF_01405"/>
    </source>
</evidence>
<keyword evidence="4 10" id="KW-0547">Nucleotide-binding</keyword>
<comment type="caution">
    <text evidence="12">The sequence shown here is derived from an EMBL/GenBank/DDBJ whole genome shotgun (WGS) entry which is preliminary data.</text>
</comment>
<dbReference type="GO" id="GO:0035870">
    <property type="term" value="F:dITP diphosphatase activity"/>
    <property type="evidence" value="ECO:0007669"/>
    <property type="project" value="UniProtKB-UniRule"/>
</dbReference>
<dbReference type="GO" id="GO:0005737">
    <property type="term" value="C:cytoplasm"/>
    <property type="evidence" value="ECO:0007669"/>
    <property type="project" value="TreeGrafter"/>
</dbReference>
<dbReference type="FunFam" id="3.90.950.10:FF:000001">
    <property type="entry name" value="dITP/XTP pyrophosphatase"/>
    <property type="match status" value="1"/>
</dbReference>
<dbReference type="HAMAP" id="MF_01405">
    <property type="entry name" value="Non_canon_purine_NTPase"/>
    <property type="match status" value="1"/>
</dbReference>
<dbReference type="InterPro" id="IPR029001">
    <property type="entry name" value="ITPase-like_fam"/>
</dbReference>
<evidence type="ECO:0000256" key="4">
    <source>
        <dbReference type="ARBA" id="ARBA00022741"/>
    </source>
</evidence>
<organism evidence="12 13">
    <name type="scientific">Methanosalsum natronophilum</name>
    <dbReference type="NCBI Taxonomy" id="768733"/>
    <lineage>
        <taxon>Archaea</taxon>
        <taxon>Methanobacteriati</taxon>
        <taxon>Methanobacteriota</taxon>
        <taxon>Stenosarchaea group</taxon>
        <taxon>Methanomicrobia</taxon>
        <taxon>Methanosarcinales</taxon>
        <taxon>Methanosarcinaceae</taxon>
        <taxon>Methanosalsum</taxon>
    </lineage>
</organism>
<evidence type="ECO:0000256" key="2">
    <source>
        <dbReference type="ARBA" id="ARBA00011738"/>
    </source>
</evidence>
<dbReference type="GO" id="GO:0009117">
    <property type="term" value="P:nucleotide metabolic process"/>
    <property type="evidence" value="ECO:0007669"/>
    <property type="project" value="UniProtKB-KW"/>
</dbReference>
<dbReference type="RefSeq" id="WP_259133029.1">
    <property type="nucleotide sequence ID" value="NZ_JANUCS010000001.1"/>
</dbReference>
<evidence type="ECO:0000256" key="3">
    <source>
        <dbReference type="ARBA" id="ARBA00022723"/>
    </source>
</evidence>
<dbReference type="GO" id="GO:0036220">
    <property type="term" value="F:ITP diphosphatase activity"/>
    <property type="evidence" value="ECO:0007669"/>
    <property type="project" value="UniProtKB-UniRule"/>
</dbReference>
<dbReference type="PANTHER" id="PTHR11067:SF9">
    <property type="entry name" value="INOSINE TRIPHOSPHATE PYROPHOSPHATASE"/>
    <property type="match status" value="1"/>
</dbReference>
<gene>
    <name evidence="12" type="ORF">D5R95_06395</name>
</gene>
<name>A0A424YV85_9EURY</name>
<dbReference type="EC" id="3.6.1.66" evidence="10"/>
<feature type="binding site" evidence="10">
    <location>
        <position position="37"/>
    </location>
    <ligand>
        <name>Mg(2+)</name>
        <dbReference type="ChEBI" id="CHEBI:18420"/>
    </ligand>
</feature>
<protein>
    <recommendedName>
        <fullName evidence="10">dITP/XTP pyrophosphatase</fullName>
        <ecNumber evidence="10">3.6.1.66</ecNumber>
    </recommendedName>
    <alternativeName>
        <fullName evidence="10">Non-canonical purine NTP pyrophosphatase</fullName>
    </alternativeName>
    <alternativeName>
        <fullName evidence="10">Non-standard purine NTP pyrophosphatase</fullName>
    </alternativeName>
    <alternativeName>
        <fullName evidence="10">Nucleoside-triphosphate diphosphatase</fullName>
    </alternativeName>
    <alternativeName>
        <fullName evidence="10">Nucleoside-triphosphate pyrophosphatase</fullName>
        <shortName evidence="10">NTPase</shortName>
    </alternativeName>
</protein>
<comment type="function">
    <text evidence="10">Pyrophosphatase that catalyzes the hydrolysis of nucleoside triphosphates to their monophosphate derivatives, with a high preference for the non-canonical purine nucleotides XTP (xanthosine triphosphate), dITP (deoxyinosine triphosphate) and ITP. Seems to function as a house-cleaning enzyme that removes non-canonical purine nucleotides from the nucleotide pool, thus preventing their incorporation into DNA/RNA and avoiding chromosomal lesions.</text>
</comment>
<dbReference type="InterPro" id="IPR002637">
    <property type="entry name" value="RdgB/HAM1"/>
</dbReference>
<dbReference type="Pfam" id="PF01725">
    <property type="entry name" value="Ham1p_like"/>
    <property type="match status" value="1"/>
</dbReference>
<proteinExistence type="inferred from homology"/>
<keyword evidence="6 10" id="KW-0460">Magnesium</keyword>
<feature type="binding site" evidence="10">
    <location>
        <begin position="168"/>
        <end position="169"/>
    </location>
    <ligand>
        <name>substrate</name>
    </ligand>
</feature>
<feature type="binding site" evidence="10">
    <location>
        <position position="67"/>
    </location>
    <ligand>
        <name>substrate</name>
    </ligand>
</feature>
<dbReference type="CDD" id="cd00515">
    <property type="entry name" value="HAM1"/>
    <property type="match status" value="1"/>
</dbReference>
<dbReference type="AlphaFoldDB" id="A0A424YV85"/>
<evidence type="ECO:0000256" key="7">
    <source>
        <dbReference type="ARBA" id="ARBA00023080"/>
    </source>
</evidence>
<sequence length="181" mass="20470">MRKIVFVTTNNGKFHEVKKIFETKNLEVLQNKDGYPELQHDDLEPIAAYGAKWAAEKLKLPVMVDDSGLFIEALSGFPGPYSSFVEKHLGNHGILKLMSEVKNRAAFFKSVIGYCEPGIEATVFTGTVEGTISYEKRGTEGFGFDPIFDYNGVTFGEMNDDDKNKVSHRRKALDKFYEWLD</sequence>
<dbReference type="GO" id="GO:0009146">
    <property type="term" value="P:purine nucleoside triphosphate catabolic process"/>
    <property type="evidence" value="ECO:0007669"/>
    <property type="project" value="UniProtKB-UniRule"/>
</dbReference>
<comment type="catalytic activity">
    <reaction evidence="9 10">
        <text>XTP + H2O = XMP + diphosphate + H(+)</text>
        <dbReference type="Rhea" id="RHEA:28610"/>
        <dbReference type="ChEBI" id="CHEBI:15377"/>
        <dbReference type="ChEBI" id="CHEBI:15378"/>
        <dbReference type="ChEBI" id="CHEBI:33019"/>
        <dbReference type="ChEBI" id="CHEBI:57464"/>
        <dbReference type="ChEBI" id="CHEBI:61314"/>
        <dbReference type="EC" id="3.6.1.66"/>
    </reaction>
</comment>